<evidence type="ECO:0000313" key="1">
    <source>
        <dbReference type="EMBL" id="MBV2142608.1"/>
    </source>
</evidence>
<accession>A0A949PL70</accession>
<protein>
    <submittedName>
        <fullName evidence="1">Asparaginase</fullName>
    </submittedName>
</protein>
<reference evidence="1 2" key="1">
    <citation type="submission" date="2021-06" db="EMBL/GenBank/DDBJ databases">
        <title>Falsochrobactrum tianjin sp.nov., a new petroleum-degrading bacteria isolated from oily soils.</title>
        <authorList>
            <person name="Chen G."/>
            <person name="Chen H."/>
            <person name="Tian J."/>
            <person name="Qing J."/>
            <person name="Zhong L."/>
            <person name="Ma W."/>
            <person name="Song Y."/>
            <person name="Cui X."/>
            <person name="Yan B."/>
        </authorList>
    </citation>
    <scope>NUCLEOTIDE SEQUENCE [LARGE SCALE GENOMIC DNA]</scope>
    <source>
        <strain evidence="1 2">TDYN1</strain>
    </source>
</reference>
<dbReference type="PANTHER" id="PTHR42110">
    <property type="entry name" value="L-ASPARAGINASE, PUTATIVE (AFU_ORTHOLOGUE AFUA_3G11890)-RELATED"/>
    <property type="match status" value="1"/>
</dbReference>
<keyword evidence="2" id="KW-1185">Reference proteome</keyword>
<name>A0A949PL70_9HYPH</name>
<dbReference type="Proteomes" id="UP000752297">
    <property type="component" value="Unassembled WGS sequence"/>
</dbReference>
<sequence length="340" mass="35948">MESNPVLVEVFRGPVVESRHRGAIAVYDGDGRRVFSLGDIERSTFPRSAVKSIQALPLVESGAADAFGFDDADLAMACASHSGEEEHVARAQSMLKKAGLDASVLECGSHWPFQQPVLIKLAQSGKTPTPLHNNCSGKHAGFLATCMHCGMETKGYVALGSDIQDMVRDAMVDVTGAVHDIDHCGTDGCSIPTYAIPLSNIAHGFARMATGTGLGENRAKAAQRLIHACMTESFYVAGTRRACTELMRMAPGRIFVKTGAEGVFCGAVPELGLGFALKCDDGATRASEAMVASLLSRMFHKDAELSAKLAAFASPGMKNWNGIPFGSVAPVEVFRNAVIG</sequence>
<gene>
    <name evidence="1" type="ORF">KUG47_03725</name>
</gene>
<dbReference type="Pfam" id="PF06089">
    <property type="entry name" value="Asparaginase_II"/>
    <property type="match status" value="1"/>
</dbReference>
<evidence type="ECO:0000313" key="2">
    <source>
        <dbReference type="Proteomes" id="UP000752297"/>
    </source>
</evidence>
<organism evidence="1 2">
    <name type="scientific">Falsochrobactrum tianjinense</name>
    <dbReference type="NCBI Taxonomy" id="2706015"/>
    <lineage>
        <taxon>Bacteria</taxon>
        <taxon>Pseudomonadati</taxon>
        <taxon>Pseudomonadota</taxon>
        <taxon>Alphaproteobacteria</taxon>
        <taxon>Hyphomicrobiales</taxon>
        <taxon>Brucellaceae</taxon>
        <taxon>Falsochrobactrum</taxon>
    </lineage>
</organism>
<dbReference type="RefSeq" id="WP_217676583.1">
    <property type="nucleotide sequence ID" value="NZ_JAHRVA010000001.1"/>
</dbReference>
<dbReference type="EMBL" id="JAHRVA010000001">
    <property type="protein sequence ID" value="MBV2142608.1"/>
    <property type="molecule type" value="Genomic_DNA"/>
</dbReference>
<dbReference type="InterPro" id="IPR010349">
    <property type="entry name" value="Asparaginase_II"/>
</dbReference>
<comment type="caution">
    <text evidence="1">The sequence shown here is derived from an EMBL/GenBank/DDBJ whole genome shotgun (WGS) entry which is preliminary data.</text>
</comment>
<proteinExistence type="predicted"/>
<dbReference type="AlphaFoldDB" id="A0A949PL70"/>
<dbReference type="PANTHER" id="PTHR42110:SF1">
    <property type="entry name" value="L-ASPARAGINASE, PUTATIVE (AFU_ORTHOLOGUE AFUA_3G11890)-RELATED"/>
    <property type="match status" value="1"/>
</dbReference>